<sequence length="150" mass="16699">MENIEKLKDEISNWAAERGQEHVAIEISRMWFLFGGESATVRLHPIEDDFGRADWRAINNNRQQIFRWLRGESKAARAKVRELADAMAAALPAERRARLGGVSVQYLLSVAIREFAAAVIAILLGACDTPQRIAGALNALQDTQRLTSAQ</sequence>
<accession>A0A5Q2V279</accession>
<dbReference type="AlphaFoldDB" id="A0A5Q2V279"/>
<evidence type="ECO:0000313" key="2">
    <source>
        <dbReference type="Proteomes" id="UP000381260"/>
    </source>
</evidence>
<name>A0A5Q2V279_SERPR</name>
<proteinExistence type="predicted"/>
<dbReference type="Pfam" id="PF06254">
    <property type="entry name" value="YdaT_toxin"/>
    <property type="match status" value="1"/>
</dbReference>
<reference evidence="1 2" key="1">
    <citation type="submission" date="2019-11" db="EMBL/GenBank/DDBJ databases">
        <title>The Phosphoenolpyruvate Phosphotransferase System Regulates Serratia proteamaculans 336X Biofilm Formation and Wheat Roots colonization.</title>
        <authorList>
            <person name="Liu F."/>
        </authorList>
    </citation>
    <scope>NUCLEOTIDE SEQUENCE [LARGE SCALE GENOMIC DNA]</scope>
    <source>
        <strain evidence="1 2">336X</strain>
    </source>
</reference>
<dbReference type="InterPro" id="IPR009364">
    <property type="entry name" value="YdaT-like"/>
</dbReference>
<gene>
    <name evidence="1" type="ORF">GHV41_01060</name>
</gene>
<dbReference type="RefSeq" id="WP_153857229.1">
    <property type="nucleotide sequence ID" value="NZ_CP045913.1"/>
</dbReference>
<dbReference type="Gene3D" id="1.10.3600.10">
    <property type="entry name" value="Putative bacterial toxin ydaT"/>
    <property type="match status" value="1"/>
</dbReference>
<dbReference type="EMBL" id="CP045913">
    <property type="protein sequence ID" value="QGH59512.1"/>
    <property type="molecule type" value="Genomic_DNA"/>
</dbReference>
<organism evidence="1 2">
    <name type="scientific">Serratia proteamaculans</name>
    <dbReference type="NCBI Taxonomy" id="28151"/>
    <lineage>
        <taxon>Bacteria</taxon>
        <taxon>Pseudomonadati</taxon>
        <taxon>Pseudomonadota</taxon>
        <taxon>Gammaproteobacteria</taxon>
        <taxon>Enterobacterales</taxon>
        <taxon>Yersiniaceae</taxon>
        <taxon>Serratia</taxon>
    </lineage>
</organism>
<dbReference type="InterPro" id="IPR037042">
    <property type="entry name" value="YdaT-like_sf"/>
</dbReference>
<evidence type="ECO:0000313" key="1">
    <source>
        <dbReference type="EMBL" id="QGH59512.1"/>
    </source>
</evidence>
<dbReference type="Proteomes" id="UP000381260">
    <property type="component" value="Chromosome"/>
</dbReference>
<protein>
    <submittedName>
        <fullName evidence="1">Uncharacterized protein</fullName>
    </submittedName>
</protein>